<dbReference type="EMBL" id="CAADFJ010000243">
    <property type="protein sequence ID" value="VFK05167.1"/>
    <property type="molecule type" value="Genomic_DNA"/>
</dbReference>
<evidence type="ECO:0000313" key="3">
    <source>
        <dbReference type="EMBL" id="VFK01853.1"/>
    </source>
</evidence>
<protein>
    <submittedName>
        <fullName evidence="4">Uncharacterized protein</fullName>
    </submittedName>
</protein>
<evidence type="ECO:0000256" key="1">
    <source>
        <dbReference type="SAM" id="MobiDB-lite"/>
    </source>
</evidence>
<sequence>MARTDGTNFSSENARAASAPTNDPSKDDDDGTRIGMDSLPDVAHEANGPANLGSLLHDHHPRLGGIQGVEDTPKVRHIIRIVCCARQCSSIVVPMGIEDGCGC</sequence>
<name>A0A450VKC4_9GAMM</name>
<evidence type="ECO:0000313" key="2">
    <source>
        <dbReference type="EMBL" id="VFK01757.1"/>
    </source>
</evidence>
<organism evidence="4">
    <name type="scientific">Candidatus Kentrum eta</name>
    <dbReference type="NCBI Taxonomy" id="2126337"/>
    <lineage>
        <taxon>Bacteria</taxon>
        <taxon>Pseudomonadati</taxon>
        <taxon>Pseudomonadota</taxon>
        <taxon>Gammaproteobacteria</taxon>
        <taxon>Candidatus Kentrum</taxon>
    </lineage>
</organism>
<reference evidence="4" key="1">
    <citation type="submission" date="2019-02" db="EMBL/GenBank/DDBJ databases">
        <authorList>
            <person name="Gruber-Vodicka R. H."/>
            <person name="Seah K. B. B."/>
        </authorList>
    </citation>
    <scope>NUCLEOTIDE SEQUENCE</scope>
    <source>
        <strain evidence="4">BECK_SA2B12</strain>
        <strain evidence="2">BECK_SA2B15</strain>
        <strain evidence="3">BECK_SA2B20</strain>
    </source>
</reference>
<dbReference type="EMBL" id="CAADFG010000239">
    <property type="protein sequence ID" value="VFK01757.1"/>
    <property type="molecule type" value="Genomic_DNA"/>
</dbReference>
<gene>
    <name evidence="2" type="ORF">BECKH772A_GA0070896_102396</name>
    <name evidence="3" type="ORF">BECKH772B_GA0070898_102496</name>
    <name evidence="4" type="ORF">BECKH772C_GA0070978_102433</name>
</gene>
<feature type="compositionally biased region" description="Polar residues" evidence="1">
    <location>
        <begin position="1"/>
        <end position="23"/>
    </location>
</feature>
<feature type="region of interest" description="Disordered" evidence="1">
    <location>
        <begin position="1"/>
        <end position="68"/>
    </location>
</feature>
<accession>A0A450VKC4</accession>
<dbReference type="AlphaFoldDB" id="A0A450VKC4"/>
<evidence type="ECO:0000313" key="4">
    <source>
        <dbReference type="EMBL" id="VFK05167.1"/>
    </source>
</evidence>
<dbReference type="EMBL" id="CAADFI010000249">
    <property type="protein sequence ID" value="VFK01853.1"/>
    <property type="molecule type" value="Genomic_DNA"/>
</dbReference>
<proteinExistence type="predicted"/>